<name>A0ABY6UB44_BIOOC</name>
<evidence type="ECO:0000256" key="1">
    <source>
        <dbReference type="SAM" id="MobiDB-lite"/>
    </source>
</evidence>
<gene>
    <name evidence="2" type="ORF">CLO192961_LOCUS208353</name>
</gene>
<reference evidence="2 3" key="1">
    <citation type="submission" date="2019-06" db="EMBL/GenBank/DDBJ databases">
        <authorList>
            <person name="Broberg M."/>
        </authorList>
    </citation>
    <scope>NUCLEOTIDE SEQUENCE [LARGE SCALE GENOMIC DNA]</scope>
</reference>
<accession>A0ABY6UB44</accession>
<protein>
    <submittedName>
        <fullName evidence="2">Uncharacterized protein</fullName>
    </submittedName>
</protein>
<dbReference type="Proteomes" id="UP000766486">
    <property type="component" value="Unassembled WGS sequence"/>
</dbReference>
<evidence type="ECO:0000313" key="2">
    <source>
        <dbReference type="EMBL" id="VUC27241.1"/>
    </source>
</evidence>
<dbReference type="EMBL" id="CABFNS010000767">
    <property type="protein sequence ID" value="VUC27241.1"/>
    <property type="molecule type" value="Genomic_DNA"/>
</dbReference>
<keyword evidence="3" id="KW-1185">Reference proteome</keyword>
<proteinExistence type="predicted"/>
<evidence type="ECO:0000313" key="3">
    <source>
        <dbReference type="Proteomes" id="UP000766486"/>
    </source>
</evidence>
<organism evidence="2 3">
    <name type="scientific">Bionectria ochroleuca</name>
    <name type="common">Gliocladium roseum</name>
    <dbReference type="NCBI Taxonomy" id="29856"/>
    <lineage>
        <taxon>Eukaryota</taxon>
        <taxon>Fungi</taxon>
        <taxon>Dikarya</taxon>
        <taxon>Ascomycota</taxon>
        <taxon>Pezizomycotina</taxon>
        <taxon>Sordariomycetes</taxon>
        <taxon>Hypocreomycetidae</taxon>
        <taxon>Hypocreales</taxon>
        <taxon>Bionectriaceae</taxon>
        <taxon>Clonostachys</taxon>
    </lineage>
</organism>
<feature type="region of interest" description="Disordered" evidence="1">
    <location>
        <begin position="1"/>
        <end position="50"/>
    </location>
</feature>
<sequence>MCQGRDPGIRLTPRSKKVAEADRKKRVGGSGLPILDERGRASAPTSTGTRQISVLAEAKASNSGHGLV</sequence>
<comment type="caution">
    <text evidence="2">The sequence shown here is derived from an EMBL/GenBank/DDBJ whole genome shotgun (WGS) entry which is preliminary data.</text>
</comment>